<sequence length="264" mass="29317">MVTSPHSGDYYPQAFLASSHLDPLSIRRSEDCYVHELASDIVALGAPLLRAVYPRAYLDLNREPWELDPEMFDSPLPPGINTQSPRVASGLGTIARVVGNGNTIYRGKLSFEDAEARVHTLYYPYHQTLRQLIDETQRQFGYCVVVDCHSMPSATVPAGPPATGFVLGDCYGVSCHRSLSDAARAALERGGWRVMRNTPYAGGFITRHYGQPESRVHALQIEINRSLYMDEATYGQRRGFPTVQALLRDTLAAIAHRAAIVLRR</sequence>
<keyword evidence="2" id="KW-1185">Reference proteome</keyword>
<dbReference type="Gene3D" id="3.40.630.40">
    <property type="entry name" value="Zn-dependent exopeptidases"/>
    <property type="match status" value="1"/>
</dbReference>
<dbReference type="InterPro" id="IPR007709">
    <property type="entry name" value="N-FG_amidohydro"/>
</dbReference>
<dbReference type="Pfam" id="PF05013">
    <property type="entry name" value="FGase"/>
    <property type="match status" value="1"/>
</dbReference>
<organism evidence="1 2">
    <name type="scientific">Novispirillum itersonii</name>
    <name type="common">Aquaspirillum itersonii</name>
    <dbReference type="NCBI Taxonomy" id="189"/>
    <lineage>
        <taxon>Bacteria</taxon>
        <taxon>Pseudomonadati</taxon>
        <taxon>Pseudomonadota</taxon>
        <taxon>Alphaproteobacteria</taxon>
        <taxon>Rhodospirillales</taxon>
        <taxon>Novispirillaceae</taxon>
        <taxon>Novispirillum</taxon>
    </lineage>
</organism>
<dbReference type="AlphaFoldDB" id="A0A7X0DLL6"/>
<evidence type="ECO:0000313" key="2">
    <source>
        <dbReference type="Proteomes" id="UP000544872"/>
    </source>
</evidence>
<dbReference type="RefSeq" id="WP_311769104.1">
    <property type="nucleotide sequence ID" value="NZ_JACIIX010000004.1"/>
</dbReference>
<dbReference type="EMBL" id="JACIIX010000004">
    <property type="protein sequence ID" value="MBB6210153.1"/>
    <property type="molecule type" value="Genomic_DNA"/>
</dbReference>
<reference evidence="1 2" key="1">
    <citation type="submission" date="2020-08" db="EMBL/GenBank/DDBJ databases">
        <title>Genomic Encyclopedia of Type Strains, Phase IV (KMG-IV): sequencing the most valuable type-strain genomes for metagenomic binning, comparative biology and taxonomic classification.</title>
        <authorList>
            <person name="Goeker M."/>
        </authorList>
    </citation>
    <scope>NUCLEOTIDE SEQUENCE [LARGE SCALE GENOMIC DNA]</scope>
    <source>
        <strain evidence="1 2">DSM 11590</strain>
    </source>
</reference>
<name>A0A7X0DLL6_NOVIT</name>
<gene>
    <name evidence="1" type="ORF">FHS48_001563</name>
</gene>
<dbReference type="Proteomes" id="UP000544872">
    <property type="component" value="Unassembled WGS sequence"/>
</dbReference>
<protein>
    <submittedName>
        <fullName evidence="1">N-formylglutamate amidohydrolase</fullName>
    </submittedName>
</protein>
<comment type="caution">
    <text evidence="1">The sequence shown here is derived from an EMBL/GenBank/DDBJ whole genome shotgun (WGS) entry which is preliminary data.</text>
</comment>
<keyword evidence="1" id="KW-0378">Hydrolase</keyword>
<evidence type="ECO:0000313" key="1">
    <source>
        <dbReference type="EMBL" id="MBB6210153.1"/>
    </source>
</evidence>
<dbReference type="GO" id="GO:0016787">
    <property type="term" value="F:hydrolase activity"/>
    <property type="evidence" value="ECO:0007669"/>
    <property type="project" value="UniProtKB-KW"/>
</dbReference>
<dbReference type="SUPFAM" id="SSF53187">
    <property type="entry name" value="Zn-dependent exopeptidases"/>
    <property type="match status" value="1"/>
</dbReference>
<accession>A0A7X0DLL6</accession>
<proteinExistence type="predicted"/>